<gene>
    <name evidence="4" type="ORF">SAMN02745154_00108</name>
</gene>
<reference evidence="5" key="1">
    <citation type="submission" date="2017-02" db="EMBL/GenBank/DDBJ databases">
        <authorList>
            <person name="Varghese N."/>
            <person name="Submissions S."/>
        </authorList>
    </citation>
    <scope>NUCLEOTIDE SEQUENCE [LARGE SCALE GENOMIC DNA]</scope>
    <source>
        <strain evidence="5">ATCC 27862</strain>
    </source>
</reference>
<dbReference type="RefSeq" id="WP_078746860.1">
    <property type="nucleotide sequence ID" value="NZ_CP137850.1"/>
</dbReference>
<dbReference type="STRING" id="171291.SAMN02745154_00108"/>
<protein>
    <submittedName>
        <fullName evidence="4">Putative immunoglobulin-blocking virulence protein</fullName>
    </submittedName>
</protein>
<dbReference type="OrthoDB" id="400621at2"/>
<feature type="domain" description="IgG-blocking virulence" evidence="2">
    <location>
        <begin position="865"/>
        <end position="1065"/>
    </location>
</feature>
<name>A0A1T4KLW9_9BACT</name>
<sequence length="1266" mass="141122">MIKARRNRILKAALILGGVGILSASSFGIAFGVINKQNGDYNYTHSDINKANLTNVSIKLVPQQASSSDANTDSGKKDDNDQSTVKTVLNFVVSSTGKTIKKVELYTSDNNVLQMQIQNLIPNGYNFDQSRYSENGEITASLGAENNIYIVPEIKSINKTTFVFYTQGDDGQQVEIETVEKNNDELDSNFDISAILPKGYTFVDSQTQTYLVGYTNRYNVKKIINKVTFNLKFVANGTQIGDLVKVEASENDVVNILRYVPEDYKLAEGQSETVTASSNTFEIQVVKIPKSVTTTLNFVEKQNGANVIISQQKVTTQDDAVIKYQDYLPENYQLADGQDNLEIKVGEVNTIYVTKIKKLVSTTIRFIDSTNGQNIGQPLTIQSYDDETLQFSQDWIPQGYKTVEDIDKIKINVGQINNISVEKISVTATATIIYKWQGRAVDTRTVTGEKGTDIDLGSSQFLPSGYEIDSSSNQKLIVPIEDTTYEINVVKKNIVTTFKFVNVDGNQQVGLIQSITTTADGTISIQQVESLIPNGYKLVNKTISIKLGQENVIQIQKEIQTIKTTIIFQDNGNQIGSPVEITTTSDDTKPIDWEKLVPNGYHVTTQPIIVRGKTNYIQVAKDKVEYTYKLIFKYDGKIIKEVSGTYYDDSIPNIIQFIPAGYKLVNPSEANIVPQNNERVYQITPIEPVKKPLVTKPNLTPEEEKQVQEIIDKKQGKPVDVNNLNIPTKSEDLPEVPKGRVPAEVVKDVTARVKNYDKLINSNKDLTADDLKDVFKEVYEKNPDLLEVFAKYLNGQISMPGRPLIPKEQIRQIVKAQIAAAENIMQQELQAGRIPVFEVTGNTFGYDVTIKFDYMDDKYNPVVQSNIQNNKNRVLGNDGKYNRQPSGILDGDYIGWKKFDISGSYKELTPESQRGKTQIDPKTGQKVSLDDGLRIYQYSPDGKDNYTKDKPSQKMLVVDASNKNGYDKFLQVLKAHPDITMVRVDKIGYSDKNESLRNLLSQLPSSVKVVNLFFASRDTTAIAGLENLKLDEVGIYTTIPNIDKRNDRLDWGIDPVGLKNTKFVSFEGGTLESWEDTAKGQRAASIYFNTIRPAKHSNFKDIQDGFEIALKTKASWKIFNGNFGAGGYPTGIDLSLNHNLKSLKGIPLYERVFRKLTLHADGEEFSLPIGEIVSGQFGSLVVQGPDRAKMYFDNPTTHILHLTGKANDIGDNYGIHLYGLLEAGSASLDTLVVDSLEVKQLIQNSQAWGQFGSKFGNKIIVKEGNN</sequence>
<feature type="transmembrane region" description="Helical" evidence="1">
    <location>
        <begin position="12"/>
        <end position="34"/>
    </location>
</feature>
<dbReference type="Pfam" id="PF26360">
    <property type="entry name" value="MIB_M1"/>
    <property type="match status" value="1"/>
</dbReference>
<evidence type="ECO:0000259" key="3">
    <source>
        <dbReference type="Pfam" id="PF26364"/>
    </source>
</evidence>
<keyword evidence="1" id="KW-0472">Membrane</keyword>
<evidence type="ECO:0000256" key="1">
    <source>
        <dbReference type="SAM" id="Phobius"/>
    </source>
</evidence>
<dbReference type="InterPro" id="IPR030941">
    <property type="entry name" value="Predic_Ig_block"/>
</dbReference>
<evidence type="ECO:0000313" key="5">
    <source>
        <dbReference type="Proteomes" id="UP000190389"/>
    </source>
</evidence>
<dbReference type="AlphaFoldDB" id="A0A1T4KLW9"/>
<keyword evidence="5" id="KW-1185">Reference proteome</keyword>
<dbReference type="InterPro" id="IPR030942">
    <property type="entry name" value="Mycoplas_M_dom"/>
</dbReference>
<evidence type="ECO:0000313" key="4">
    <source>
        <dbReference type="EMBL" id="SJZ43391.1"/>
    </source>
</evidence>
<evidence type="ECO:0000259" key="2">
    <source>
        <dbReference type="Pfam" id="PF26360"/>
    </source>
</evidence>
<accession>A0A1T4KLW9</accession>
<dbReference type="Pfam" id="PF26364">
    <property type="entry name" value="MIB_M2"/>
    <property type="match status" value="1"/>
</dbReference>
<feature type="domain" description="Mycoplasma immunoglobulin binding protein M2" evidence="3">
    <location>
        <begin position="1088"/>
        <end position="1249"/>
    </location>
</feature>
<keyword evidence="1" id="KW-0812">Transmembrane</keyword>
<dbReference type="EMBL" id="FUXF01000003">
    <property type="protein sequence ID" value="SJZ43391.1"/>
    <property type="molecule type" value="Genomic_DNA"/>
</dbReference>
<dbReference type="NCBIfam" id="TIGR04526">
    <property type="entry name" value="predic_Ig_block"/>
    <property type="match status" value="1"/>
</dbReference>
<organism evidence="4 5">
    <name type="scientific">Mycoplasmopsis verecunda</name>
    <dbReference type="NCBI Taxonomy" id="171291"/>
    <lineage>
        <taxon>Bacteria</taxon>
        <taxon>Bacillati</taxon>
        <taxon>Mycoplasmatota</taxon>
        <taxon>Mycoplasmoidales</taxon>
        <taxon>Metamycoplasmataceae</taxon>
        <taxon>Mycoplasmopsis</taxon>
    </lineage>
</organism>
<proteinExistence type="predicted"/>
<dbReference type="NCBIfam" id="TIGR04524">
    <property type="entry name" value="mycoplas_M_dom"/>
    <property type="match status" value="1"/>
</dbReference>
<dbReference type="InterPro" id="IPR058860">
    <property type="entry name" value="MIB_M2"/>
</dbReference>
<dbReference type="Proteomes" id="UP000190389">
    <property type="component" value="Unassembled WGS sequence"/>
</dbReference>
<keyword evidence="1" id="KW-1133">Transmembrane helix</keyword>